<proteinExistence type="predicted"/>
<organism evidence="1">
    <name type="scientific">Staphylococcus simulans</name>
    <dbReference type="NCBI Taxonomy" id="1286"/>
    <lineage>
        <taxon>Bacteria</taxon>
        <taxon>Bacillati</taxon>
        <taxon>Bacillota</taxon>
        <taxon>Bacilli</taxon>
        <taxon>Bacillales</taxon>
        <taxon>Staphylococcaceae</taxon>
        <taxon>Staphylococcus</taxon>
    </lineage>
</organism>
<dbReference type="AlphaFoldDB" id="A0A6N3DHE2"/>
<reference evidence="1" key="1">
    <citation type="submission" date="2019-11" db="EMBL/GenBank/DDBJ databases">
        <authorList>
            <person name="Feng L."/>
        </authorList>
    </citation>
    <scope>NUCLEOTIDE SEQUENCE</scope>
    <source>
        <strain evidence="1">SsimulansLFYP27</strain>
    </source>
</reference>
<dbReference type="EMBL" id="CACRUO010000039">
    <property type="protein sequence ID" value="VYU26499.1"/>
    <property type="molecule type" value="Genomic_DNA"/>
</dbReference>
<name>A0A6N3DHE2_STASI</name>
<sequence>MRDFSEKEIEKYIKYFDENMIDINEVKGFCHICGKPLKGSELPKGAEKRVVCLEDLDVFIEIFTELEEENAL</sequence>
<dbReference type="RefSeq" id="WP_070724977.1">
    <property type="nucleotide sequence ID" value="NZ_CACRUO010000039.1"/>
</dbReference>
<evidence type="ECO:0000313" key="1">
    <source>
        <dbReference type="EMBL" id="VYU26499.1"/>
    </source>
</evidence>
<accession>A0A6N3DHE2</accession>
<protein>
    <submittedName>
        <fullName evidence="1">Uncharacterized protein</fullName>
    </submittedName>
</protein>
<gene>
    <name evidence="1" type="ORF">SSLFYP27_01817</name>
</gene>